<keyword evidence="1 3" id="KW-0378">Hydrolase</keyword>
<reference evidence="3 4" key="1">
    <citation type="journal article" date="2016" name="Front. Microbiol.">
        <title>Fuerstia marisgermanicae gen. nov., sp. nov., an Unusual Member of the Phylum Planctomycetes from the German Wadden Sea.</title>
        <authorList>
            <person name="Kohn T."/>
            <person name="Heuer A."/>
            <person name="Jogler M."/>
            <person name="Vollmers J."/>
            <person name="Boedeker C."/>
            <person name="Bunk B."/>
            <person name="Rast P."/>
            <person name="Borchert D."/>
            <person name="Glockner I."/>
            <person name="Freese H.M."/>
            <person name="Klenk H.P."/>
            <person name="Overmann J."/>
            <person name="Kaster A.K."/>
            <person name="Rohde M."/>
            <person name="Wiegand S."/>
            <person name="Jogler C."/>
        </authorList>
    </citation>
    <scope>NUCLEOTIDE SEQUENCE [LARGE SCALE GENOMIC DNA]</scope>
    <source>
        <strain evidence="3 4">NH11</strain>
    </source>
</reference>
<dbReference type="PRINTS" id="PR00111">
    <property type="entry name" value="ABHYDROLASE"/>
</dbReference>
<name>A0A1P8WBY8_9PLAN</name>
<accession>A0A1P8WBY8</accession>
<dbReference type="PANTHER" id="PTHR43329">
    <property type="entry name" value="EPOXIDE HYDROLASE"/>
    <property type="match status" value="1"/>
</dbReference>
<dbReference type="GO" id="GO:0004301">
    <property type="term" value="F:epoxide hydrolase activity"/>
    <property type="evidence" value="ECO:0007669"/>
    <property type="project" value="UniProtKB-EC"/>
</dbReference>
<organism evidence="3 4">
    <name type="scientific">Fuerstiella marisgermanici</name>
    <dbReference type="NCBI Taxonomy" id="1891926"/>
    <lineage>
        <taxon>Bacteria</taxon>
        <taxon>Pseudomonadati</taxon>
        <taxon>Planctomycetota</taxon>
        <taxon>Planctomycetia</taxon>
        <taxon>Planctomycetales</taxon>
        <taxon>Planctomycetaceae</taxon>
        <taxon>Fuerstiella</taxon>
    </lineage>
</organism>
<proteinExistence type="predicted"/>
<sequence>MTRSDVNLKYVRGGSGETPVILLHGWPQRWTSWRKVMPRLMKDFDVIAVDLRGIGDSDKPPAGYEKKTMAADLLALMGELELDRAHIVAHDIGAMIAFAFAYQWPDRARSITLIDAPMPGTEIFETIRTHPVCWHFAFHAAPEVPEALTRGREEYYYDHFMNSVGEIDEQEIIDTIHTYSDPETATAGFNLYRSFAQDVEDNKEFMQETLKVPVLGLNGGKNFNFPFLVDSLSPFVESVEGKVLDAGHWIPDTNPEELVGELMPFLSKH</sequence>
<dbReference type="InterPro" id="IPR000073">
    <property type="entry name" value="AB_hydrolase_1"/>
</dbReference>
<evidence type="ECO:0000256" key="1">
    <source>
        <dbReference type="ARBA" id="ARBA00022801"/>
    </source>
</evidence>
<dbReference type="EC" id="3.3.2.10" evidence="3"/>
<dbReference type="KEGG" id="fmr:Fuma_01168"/>
<dbReference type="AlphaFoldDB" id="A0A1P8WBY8"/>
<dbReference type="Proteomes" id="UP000187735">
    <property type="component" value="Chromosome"/>
</dbReference>
<dbReference type="Pfam" id="PF00561">
    <property type="entry name" value="Abhydrolase_1"/>
    <property type="match status" value="1"/>
</dbReference>
<evidence type="ECO:0000313" key="4">
    <source>
        <dbReference type="Proteomes" id="UP000187735"/>
    </source>
</evidence>
<protein>
    <submittedName>
        <fullName evidence="3">Soluble epoxide hydrolase</fullName>
        <ecNumber evidence="3">3.3.2.10</ecNumber>
    </submittedName>
</protein>
<evidence type="ECO:0000313" key="3">
    <source>
        <dbReference type="EMBL" id="APZ91579.1"/>
    </source>
</evidence>
<gene>
    <name evidence="3" type="ORF">Fuma_01168</name>
</gene>
<dbReference type="Gene3D" id="3.40.50.1820">
    <property type="entry name" value="alpha/beta hydrolase"/>
    <property type="match status" value="1"/>
</dbReference>
<dbReference type="STRING" id="1891926.Fuma_01168"/>
<dbReference type="PRINTS" id="PR00412">
    <property type="entry name" value="EPOXHYDRLASE"/>
</dbReference>
<dbReference type="EMBL" id="CP017641">
    <property type="protein sequence ID" value="APZ91579.1"/>
    <property type="molecule type" value="Genomic_DNA"/>
</dbReference>
<dbReference type="InterPro" id="IPR029058">
    <property type="entry name" value="AB_hydrolase_fold"/>
</dbReference>
<dbReference type="SUPFAM" id="SSF53474">
    <property type="entry name" value="alpha/beta-Hydrolases"/>
    <property type="match status" value="1"/>
</dbReference>
<keyword evidence="4" id="KW-1185">Reference proteome</keyword>
<evidence type="ECO:0000259" key="2">
    <source>
        <dbReference type="Pfam" id="PF00561"/>
    </source>
</evidence>
<feature type="domain" description="AB hydrolase-1" evidence="2">
    <location>
        <begin position="19"/>
        <end position="125"/>
    </location>
</feature>
<dbReference type="InterPro" id="IPR000639">
    <property type="entry name" value="Epox_hydrolase-like"/>
</dbReference>